<proteinExistence type="predicted"/>
<name>A0A0F6RKD4_MICAE</name>
<dbReference type="PATRIC" id="fig|1641812.3.peg.1431"/>
<protein>
    <submittedName>
        <fullName evidence="1">Uncharacterized protein</fullName>
    </submittedName>
</protein>
<dbReference type="EMBL" id="CP011304">
    <property type="protein sequence ID" value="AKE63740.1"/>
    <property type="molecule type" value="Genomic_DNA"/>
</dbReference>
<sequence>MFNFYSLIQEKIMSTPFLVKDIFPGLGSSSPGSLTALYSFTNKC</sequence>
<reference evidence="1 2" key="1">
    <citation type="journal article" date="2015" name="Genome Announc.">
        <title>Complete Genome Sequence of Microcystis aeruginosa NIES-2549, a Bloom-Forming Cyanobacterium from Lake Kasumigaura, Japan.</title>
        <authorList>
            <person name="Yamaguchi H."/>
            <person name="Suzuki S."/>
            <person name="Tanabe Y."/>
            <person name="Osana Y."/>
            <person name="Shimura Y."/>
            <person name="Ishida K."/>
            <person name="Kawachi M."/>
        </authorList>
    </citation>
    <scope>NUCLEOTIDE SEQUENCE [LARGE SCALE GENOMIC DNA]</scope>
    <source>
        <strain evidence="1 2">NIES-2549</strain>
    </source>
</reference>
<dbReference type="AlphaFoldDB" id="A0A0F6RKD4"/>
<evidence type="ECO:0000313" key="2">
    <source>
        <dbReference type="Proteomes" id="UP000034103"/>
    </source>
</evidence>
<gene>
    <name evidence="1" type="ORF">MYAER_1384</name>
</gene>
<organism evidence="1 2">
    <name type="scientific">Microcystis aeruginosa NIES-2549</name>
    <dbReference type="NCBI Taxonomy" id="1641812"/>
    <lineage>
        <taxon>Bacteria</taxon>
        <taxon>Bacillati</taxon>
        <taxon>Cyanobacteriota</taxon>
        <taxon>Cyanophyceae</taxon>
        <taxon>Oscillatoriophycideae</taxon>
        <taxon>Chroococcales</taxon>
        <taxon>Microcystaceae</taxon>
        <taxon>Microcystis</taxon>
    </lineage>
</organism>
<dbReference type="HOGENOM" id="CLU_218000_0_0_3"/>
<dbReference type="Proteomes" id="UP000034103">
    <property type="component" value="Chromosome"/>
</dbReference>
<accession>A0A0F6RKD4</accession>
<evidence type="ECO:0000313" key="1">
    <source>
        <dbReference type="EMBL" id="AKE63740.1"/>
    </source>
</evidence>